<comment type="subcellular location">
    <subcellularLocation>
        <location evidence="1 14">Cytoplasm</location>
    </subcellularLocation>
</comment>
<dbReference type="InterPro" id="IPR023585">
    <property type="entry name" value="Ile-tRNA-ligase_type1"/>
</dbReference>
<dbReference type="InterPro" id="IPR001412">
    <property type="entry name" value="aa-tRNA-synth_I_CS"/>
</dbReference>
<evidence type="ECO:0000256" key="7">
    <source>
        <dbReference type="ARBA" id="ARBA00022741"/>
    </source>
</evidence>
<dbReference type="GO" id="GO:0005524">
    <property type="term" value="F:ATP binding"/>
    <property type="evidence" value="ECO:0007669"/>
    <property type="project" value="UniProtKB-UniRule"/>
</dbReference>
<feature type="domain" description="Aminoacyl-tRNA synthetase class Ia" evidence="15">
    <location>
        <begin position="27"/>
        <end position="643"/>
    </location>
</feature>
<feature type="binding site" evidence="14">
    <location>
        <position position="564"/>
    </location>
    <ligand>
        <name>L-isoleucyl-5'-AMP</name>
        <dbReference type="ChEBI" id="CHEBI:178002"/>
    </ligand>
</feature>
<feature type="short sequence motif" description="'KMSKS' region" evidence="14">
    <location>
        <begin position="605"/>
        <end position="609"/>
    </location>
</feature>
<dbReference type="SUPFAM" id="SSF50677">
    <property type="entry name" value="ValRS/IleRS/LeuRS editing domain"/>
    <property type="match status" value="1"/>
</dbReference>
<dbReference type="CDD" id="cd00818">
    <property type="entry name" value="IleRS_core"/>
    <property type="match status" value="1"/>
</dbReference>
<dbReference type="PROSITE" id="PS00178">
    <property type="entry name" value="AA_TRNA_LIGASE_I"/>
    <property type="match status" value="1"/>
</dbReference>
<evidence type="ECO:0000256" key="9">
    <source>
        <dbReference type="ARBA" id="ARBA00022840"/>
    </source>
</evidence>
<evidence type="ECO:0000259" key="17">
    <source>
        <dbReference type="Pfam" id="PF08264"/>
    </source>
</evidence>
<evidence type="ECO:0000256" key="10">
    <source>
        <dbReference type="ARBA" id="ARBA00022917"/>
    </source>
</evidence>
<reference evidence="18 19" key="1">
    <citation type="journal article" date="2019" name="ISME J.">
        <title>Candidatus Macondimonas diazotrophica, a novel gammaproteobacterial genus dominating crude-oil-contaminated coastal sediments.</title>
        <authorList>
            <person name="Karthikeyan S."/>
            <person name="Konstantinidis K."/>
        </authorList>
    </citation>
    <scope>NUCLEOTIDE SEQUENCE [LARGE SCALE GENOMIC DNA]</scope>
    <source>
        <strain evidence="18 19">KTK01</strain>
    </source>
</reference>
<comment type="catalytic activity">
    <reaction evidence="13 14">
        <text>tRNA(Ile) + L-isoleucine + ATP = L-isoleucyl-tRNA(Ile) + AMP + diphosphate</text>
        <dbReference type="Rhea" id="RHEA:11060"/>
        <dbReference type="Rhea" id="RHEA-COMP:9666"/>
        <dbReference type="Rhea" id="RHEA-COMP:9695"/>
        <dbReference type="ChEBI" id="CHEBI:30616"/>
        <dbReference type="ChEBI" id="CHEBI:33019"/>
        <dbReference type="ChEBI" id="CHEBI:58045"/>
        <dbReference type="ChEBI" id="CHEBI:78442"/>
        <dbReference type="ChEBI" id="CHEBI:78528"/>
        <dbReference type="ChEBI" id="CHEBI:456215"/>
        <dbReference type="EC" id="6.1.1.5"/>
    </reaction>
</comment>
<organism evidence="18 19">
    <name type="scientific">Candidatus Macondimonas diazotrophica</name>
    <dbReference type="NCBI Taxonomy" id="2305248"/>
    <lineage>
        <taxon>Bacteria</taxon>
        <taxon>Pseudomonadati</taxon>
        <taxon>Pseudomonadota</taxon>
        <taxon>Gammaproteobacteria</taxon>
        <taxon>Chromatiales</taxon>
        <taxon>Ectothiorhodospiraceae</taxon>
        <taxon>Candidatus Macondimonas</taxon>
    </lineage>
</organism>
<evidence type="ECO:0000256" key="3">
    <source>
        <dbReference type="ARBA" id="ARBA00011245"/>
    </source>
</evidence>
<evidence type="ECO:0000256" key="11">
    <source>
        <dbReference type="ARBA" id="ARBA00023146"/>
    </source>
</evidence>
<feature type="binding site" evidence="14">
    <location>
        <position position="904"/>
    </location>
    <ligand>
        <name>Zn(2+)</name>
        <dbReference type="ChEBI" id="CHEBI:29105"/>
    </ligand>
</feature>
<comment type="similarity">
    <text evidence="2 14">Belongs to the class-I aminoacyl-tRNA synthetase family. IleS type 1 subfamily.</text>
</comment>
<dbReference type="GO" id="GO:0005829">
    <property type="term" value="C:cytosol"/>
    <property type="evidence" value="ECO:0007669"/>
    <property type="project" value="TreeGrafter"/>
</dbReference>
<keyword evidence="10 14" id="KW-0648">Protein biosynthesis</keyword>
<dbReference type="Pfam" id="PF06827">
    <property type="entry name" value="zf-FPG_IleRS"/>
    <property type="match status" value="1"/>
</dbReference>
<dbReference type="Pfam" id="PF08264">
    <property type="entry name" value="Anticodon_1"/>
    <property type="match status" value="1"/>
</dbReference>
<keyword evidence="6 14" id="KW-0479">Metal-binding</keyword>
<feature type="binding site" evidence="14">
    <location>
        <position position="901"/>
    </location>
    <ligand>
        <name>Zn(2+)</name>
        <dbReference type="ChEBI" id="CHEBI:29105"/>
    </ligand>
</feature>
<evidence type="ECO:0000256" key="8">
    <source>
        <dbReference type="ARBA" id="ARBA00022833"/>
    </source>
</evidence>
<protein>
    <recommendedName>
        <fullName evidence="14">Isoleucine--tRNA ligase</fullName>
        <ecNumber evidence="14">6.1.1.5</ecNumber>
    </recommendedName>
    <alternativeName>
        <fullName evidence="14">Isoleucyl-tRNA synthetase</fullName>
        <shortName evidence="14">IleRS</shortName>
    </alternativeName>
</protein>
<dbReference type="OrthoDB" id="9810365at2"/>
<dbReference type="SUPFAM" id="SSF47323">
    <property type="entry name" value="Anticodon-binding domain of a subclass of class I aminoacyl-tRNA synthetases"/>
    <property type="match status" value="1"/>
</dbReference>
<dbReference type="InterPro" id="IPR002301">
    <property type="entry name" value="Ile-tRNA-ligase"/>
</dbReference>
<keyword evidence="5 14" id="KW-0436">Ligase</keyword>
<evidence type="ECO:0000256" key="12">
    <source>
        <dbReference type="ARBA" id="ARBA00025217"/>
    </source>
</evidence>
<keyword evidence="9 14" id="KW-0067">ATP-binding</keyword>
<dbReference type="CDD" id="cd07960">
    <property type="entry name" value="Anticodon_Ia_Ile_BEm"/>
    <property type="match status" value="1"/>
</dbReference>
<dbReference type="InterPro" id="IPR050081">
    <property type="entry name" value="Ile-tRNA_ligase"/>
</dbReference>
<evidence type="ECO:0000259" key="15">
    <source>
        <dbReference type="Pfam" id="PF00133"/>
    </source>
</evidence>
<sequence>MDYKQTLNLPGTEFPMKANLARREPAVLAHWQQTRLYEQLRAARAGRPRYVLHDGPPYANGEIHIGHAVNKILKDIINKSRLLDGFDVPYVPGWDCHGLPIELAVEKAQGKPGVDGARDFRRACRAYAEAQVARQREDFIRLGVLADWEHPYLTMDPAYEADIVRALAQIVANGHLQRGAKPVHWCVDCGSALAEAEVEYAEHQSLAIDVRFSCPEPEVLFARLQHAPEGKGDGPVSVVIWTTTPWTLPANQAVAVHPELDYVLIEVEGAQGRERLVLAQAEVDAVLARWGIETHRVLAYGPGAALEGVRLRHPFQAREVPMILADFVTTGTGTGLVHIAPAHGPDDYAVGQRNALPVDNPVGPDGRYFDDIPDLAGKPVLTAHDAVLDLLKTRGSLVHVERLRHSYPHCWRHKTPVIFRATPQWFIAMDATGLRDTALDEIARVTWLPAWGEERIRGMVAERPDWCVSRQRLWGVPLALFVHRRTGTLHADTVALMEQVAARIEQAGVQAWFDLDPAELLGAEAADYEKVNDTLDVWFDSGVSSAAVLERREELGFPADLYLEGSDQHRGWFQSSLLTAVARRGEAPYRAVLTHGFTVDEKGQKMSKSRGNVVAPQAVVDTLGADVLRLWVAATDYRAEMAVSQQILSRISDAYRRIRNTARFLLANLKGFDPATDALPAPELLSLDRWILHRADVLQERLRDAYTRFEFHRVYQDVHNFCSVDLGAFYLDVIKDRLYTTPADSRARRSAQSALYHLAEALVRWIAPVLSFTAEEIWRSLPGARAESVFLAEWHVLPEVAPDEALWARVLAVRECVGPELERWRVATGAGANLEAEVSIYAGQELFEALQPLAGELRFALITSEAHLARETARPPEAVHATLDGGDELWITIRPAEHAKCPRCWHRRADVGSHPDHPELCGRCASNVAGPGEDRQWA</sequence>
<feature type="binding site" evidence="14">
    <location>
        <position position="924"/>
    </location>
    <ligand>
        <name>Zn(2+)</name>
        <dbReference type="ChEBI" id="CHEBI:29105"/>
    </ligand>
</feature>
<evidence type="ECO:0000256" key="2">
    <source>
        <dbReference type="ARBA" id="ARBA00006887"/>
    </source>
</evidence>
<feature type="domain" description="Zinc finger FPG/IleRS-type" evidence="16">
    <location>
        <begin position="900"/>
        <end position="927"/>
    </location>
</feature>
<dbReference type="InterPro" id="IPR002300">
    <property type="entry name" value="aa-tRNA-synth_Ia"/>
</dbReference>
<dbReference type="SUPFAM" id="SSF52374">
    <property type="entry name" value="Nucleotidylyl transferase"/>
    <property type="match status" value="1"/>
</dbReference>
<feature type="binding site" evidence="14">
    <location>
        <position position="921"/>
    </location>
    <ligand>
        <name>Zn(2+)</name>
        <dbReference type="ChEBI" id="CHEBI:29105"/>
    </ligand>
</feature>
<dbReference type="InterPro" id="IPR013155">
    <property type="entry name" value="M/V/L/I-tRNA-synth_anticd-bd"/>
</dbReference>
<dbReference type="EC" id="6.1.1.5" evidence="14"/>
<dbReference type="InterPro" id="IPR014729">
    <property type="entry name" value="Rossmann-like_a/b/a_fold"/>
</dbReference>
<keyword evidence="11 14" id="KW-0030">Aminoacyl-tRNA synthetase</keyword>
<dbReference type="RefSeq" id="WP_135281108.1">
    <property type="nucleotide sequence ID" value="NZ_SRIO01000004.1"/>
</dbReference>
<dbReference type="FunFam" id="1.10.730.20:FF:000001">
    <property type="entry name" value="Isoleucine--tRNA ligase"/>
    <property type="match status" value="1"/>
</dbReference>
<dbReference type="InterPro" id="IPR009008">
    <property type="entry name" value="Val/Leu/Ile-tRNA-synth_edit"/>
</dbReference>
<comment type="cofactor">
    <cofactor evidence="14">
        <name>Zn(2+)</name>
        <dbReference type="ChEBI" id="CHEBI:29105"/>
    </cofactor>
    <text evidence="14">Binds 1 zinc ion per subunit.</text>
</comment>
<name>A0A4Z0F9Y5_9GAMM</name>
<proteinExistence type="inferred from homology"/>
<keyword evidence="19" id="KW-1185">Reference proteome</keyword>
<evidence type="ECO:0000259" key="16">
    <source>
        <dbReference type="Pfam" id="PF06827"/>
    </source>
</evidence>
<feature type="short sequence motif" description="'HIGH' region" evidence="14">
    <location>
        <begin position="57"/>
        <end position="67"/>
    </location>
</feature>
<evidence type="ECO:0000256" key="13">
    <source>
        <dbReference type="ARBA" id="ARBA00048359"/>
    </source>
</evidence>
<dbReference type="NCBIfam" id="TIGR00392">
    <property type="entry name" value="ileS"/>
    <property type="match status" value="1"/>
</dbReference>
<evidence type="ECO:0000313" key="19">
    <source>
        <dbReference type="Proteomes" id="UP000297890"/>
    </source>
</evidence>
<dbReference type="GO" id="GO:0008270">
    <property type="term" value="F:zinc ion binding"/>
    <property type="evidence" value="ECO:0007669"/>
    <property type="project" value="UniProtKB-UniRule"/>
</dbReference>
<dbReference type="GO" id="GO:0000049">
    <property type="term" value="F:tRNA binding"/>
    <property type="evidence" value="ECO:0007669"/>
    <property type="project" value="InterPro"/>
</dbReference>
<keyword evidence="8 14" id="KW-0862">Zinc</keyword>
<dbReference type="FunFam" id="3.40.50.620:FF:000048">
    <property type="entry name" value="Isoleucine--tRNA ligase"/>
    <property type="match status" value="1"/>
</dbReference>
<comment type="function">
    <text evidence="12 14">Catalyzes the attachment of isoleucine to tRNA(Ile). As IleRS can inadvertently accommodate and process structurally similar amino acids such as valine, to avoid such errors it has two additional distinct tRNA(Ile)-dependent editing activities. One activity is designated as 'pretransfer' editing and involves the hydrolysis of activated Val-AMP. The other activity is designated 'posttransfer' editing and involves deacylation of mischarged Val-tRNA(Ile).</text>
</comment>
<evidence type="ECO:0000256" key="6">
    <source>
        <dbReference type="ARBA" id="ARBA00022723"/>
    </source>
</evidence>
<evidence type="ECO:0000256" key="14">
    <source>
        <dbReference type="HAMAP-Rule" id="MF_02002"/>
    </source>
</evidence>
<keyword evidence="4 14" id="KW-0963">Cytoplasm</keyword>
<comment type="domain">
    <text evidence="14">IleRS has two distinct active sites: one for aminoacylation and one for editing. The misactivated valine is translocated from the active site to the editing site, which sterically excludes the correctly activated isoleucine. The single editing site contains two valyl binding pockets, one specific for each substrate (Val-AMP or Val-tRNA(Ile)).</text>
</comment>
<gene>
    <name evidence="14 18" type="primary">ileS</name>
    <name evidence="18" type="ORF">E4680_04005</name>
</gene>
<comment type="caution">
    <text evidence="18">The sequence shown here is derived from an EMBL/GenBank/DDBJ whole genome shotgun (WGS) entry which is preliminary data.</text>
</comment>
<keyword evidence="7 14" id="KW-0547">Nucleotide-binding</keyword>
<dbReference type="AlphaFoldDB" id="A0A4Z0F9Y5"/>
<dbReference type="InterPro" id="IPR033708">
    <property type="entry name" value="Anticodon_Ile_BEm"/>
</dbReference>
<evidence type="ECO:0000313" key="18">
    <source>
        <dbReference type="EMBL" id="TFZ83228.1"/>
    </source>
</evidence>
<dbReference type="Proteomes" id="UP000297890">
    <property type="component" value="Unassembled WGS sequence"/>
</dbReference>
<dbReference type="Gene3D" id="1.10.730.20">
    <property type="match status" value="1"/>
</dbReference>
<dbReference type="FunFam" id="3.40.50.620:FF:000042">
    <property type="entry name" value="Isoleucine--tRNA ligase"/>
    <property type="match status" value="1"/>
</dbReference>
<feature type="domain" description="Methionyl/Valyl/Leucyl/Isoleucyl-tRNA synthetase anticodon-binding" evidence="17">
    <location>
        <begin position="688"/>
        <end position="838"/>
    </location>
</feature>
<dbReference type="InterPro" id="IPR009080">
    <property type="entry name" value="tRNAsynth_Ia_anticodon-bd"/>
</dbReference>
<evidence type="ECO:0000256" key="5">
    <source>
        <dbReference type="ARBA" id="ARBA00022598"/>
    </source>
</evidence>
<feature type="binding site" evidence="14">
    <location>
        <position position="608"/>
    </location>
    <ligand>
        <name>ATP</name>
        <dbReference type="ChEBI" id="CHEBI:30616"/>
    </ligand>
</feature>
<dbReference type="GO" id="GO:0002161">
    <property type="term" value="F:aminoacyl-tRNA deacylase activity"/>
    <property type="evidence" value="ECO:0007669"/>
    <property type="project" value="InterPro"/>
</dbReference>
<comment type="subunit">
    <text evidence="3 14">Monomer.</text>
</comment>
<dbReference type="Pfam" id="PF00133">
    <property type="entry name" value="tRNA-synt_1"/>
    <property type="match status" value="1"/>
</dbReference>
<dbReference type="GO" id="GO:0006428">
    <property type="term" value="P:isoleucyl-tRNA aminoacylation"/>
    <property type="evidence" value="ECO:0007669"/>
    <property type="project" value="UniProtKB-UniRule"/>
</dbReference>
<dbReference type="PANTHER" id="PTHR42765:SF1">
    <property type="entry name" value="ISOLEUCINE--TRNA LIGASE, MITOCHONDRIAL"/>
    <property type="match status" value="1"/>
</dbReference>
<evidence type="ECO:0000256" key="1">
    <source>
        <dbReference type="ARBA" id="ARBA00004496"/>
    </source>
</evidence>
<accession>A0A4Z0F9Y5</accession>
<dbReference type="HAMAP" id="MF_02002">
    <property type="entry name" value="Ile_tRNA_synth_type1"/>
    <property type="match status" value="1"/>
</dbReference>
<dbReference type="GO" id="GO:0004822">
    <property type="term" value="F:isoleucine-tRNA ligase activity"/>
    <property type="evidence" value="ECO:0007669"/>
    <property type="project" value="UniProtKB-UniRule"/>
</dbReference>
<evidence type="ECO:0000256" key="4">
    <source>
        <dbReference type="ARBA" id="ARBA00022490"/>
    </source>
</evidence>
<dbReference type="PRINTS" id="PR00984">
    <property type="entry name" value="TRNASYNTHILE"/>
</dbReference>
<dbReference type="PANTHER" id="PTHR42765">
    <property type="entry name" value="SOLEUCYL-TRNA SYNTHETASE"/>
    <property type="match status" value="1"/>
</dbReference>
<dbReference type="Gene3D" id="3.90.740.10">
    <property type="entry name" value="Valyl/Leucyl/Isoleucyl-tRNA synthetase, editing domain"/>
    <property type="match status" value="1"/>
</dbReference>
<dbReference type="InterPro" id="IPR010663">
    <property type="entry name" value="Znf_FPG/IleRS"/>
</dbReference>
<dbReference type="EMBL" id="SRIO01000004">
    <property type="protein sequence ID" value="TFZ83228.1"/>
    <property type="molecule type" value="Genomic_DNA"/>
</dbReference>
<dbReference type="Gene3D" id="3.40.50.620">
    <property type="entry name" value="HUPs"/>
    <property type="match status" value="2"/>
</dbReference>